<dbReference type="KEGG" id="fki:FK004_04020"/>
<dbReference type="Proteomes" id="UP000244677">
    <property type="component" value="Chromosome"/>
</dbReference>
<dbReference type="InterPro" id="IPR008969">
    <property type="entry name" value="CarboxyPept-like_regulatory"/>
</dbReference>
<sequence>MKKKIFILLSLLFANQAISQQTITIHGKVIDSQSKGPLAQVIIQLHNTNTITFTDTKGYFSLQVNYTEKLMLQCRSNGYKTQLLPLEPEGLLQLDLGLIMLEEDFVAEQQNSTIGLTESDFEGEHSASETTPALLGASKDAFTQVSFFTTGQARFKIRGLDSEYGTVTLNGITMNSLNDGRPQWIPLSGLNDVTREQEYGTGSSPTSYTFGGIQGSQFISTRASAYRPGSKISFTASTSRYNWRTAATHSYAPDKRGWSFTVSATRQWANSGYFDDTANRDNAFFSSIEKKINTRHSFNLTTAYTQLYREKNSINTEEVTTLAGRQYNSYWGYQNGSKRNSRYRTNQSLLLIGNHYWKINNNNHLNSGFAYHYTTTGNSGLNSGIAKSPDPVHYRKLPSYYSTLHNASGDYVGNTPENQALAESNRNQFFENKQLDWDQLIYGNTVPQTDSEGKEYGRIAGESIVVLYEDRTHNRQLSANTQFTSRLSETISFSAAAALQLLSSENYQKLVDLLGGHSYTDSSPFLSGDQQQPNLDNPNRSLGIGDKFGYHYTTNSGALTLFSQFQFKYPNIDFYIGQQFLRSHYQREGHYRNGNYPFTSKGKSPKVIFDTFGFKGGITYKYSGKQFLQFHGTYYSKAPTLASVFPVIRHSNVIENLQNETVAAVDAGYQIQTRQWKLRLNGYFSRISNITALAFYFTEGISLLDNTKPTDAFVTELITGLAKKNLGVELGVEYALTQTLKLMATAAYGEYTYDSNPNIKISTETQPSFADFGAATLQHYKQPGMPQQAYSIGLEYRDPKFWWIGINTYHVSHHYIALTPLSRTKHFTSESTNAMDFDWPYARRILQQQRLDPVTLFNLIGGKSWKISALTIGCFAMVNNLFNTSYRNGGFEQPRNATYSQLTQDLTGPNRAFGPKYSYNNGRTFFLNLYINF</sequence>
<evidence type="ECO:0000313" key="5">
    <source>
        <dbReference type="EMBL" id="AWG24458.1"/>
    </source>
</evidence>
<feature type="chain" id="PRO_5015695064" description="TonB-dependent receptor" evidence="4">
    <location>
        <begin position="20"/>
        <end position="933"/>
    </location>
</feature>
<dbReference type="OrthoDB" id="1453181at2"/>
<name>A0A2S1LL63_9FLAO</name>
<dbReference type="SUPFAM" id="SSF49464">
    <property type="entry name" value="Carboxypeptidase regulatory domain-like"/>
    <property type="match status" value="1"/>
</dbReference>
<keyword evidence="3" id="KW-0998">Cell outer membrane</keyword>
<evidence type="ECO:0000256" key="1">
    <source>
        <dbReference type="ARBA" id="ARBA00004442"/>
    </source>
</evidence>
<proteinExistence type="predicted"/>
<dbReference type="GO" id="GO:0009279">
    <property type="term" value="C:cell outer membrane"/>
    <property type="evidence" value="ECO:0007669"/>
    <property type="project" value="UniProtKB-SubCell"/>
</dbReference>
<evidence type="ECO:0000256" key="3">
    <source>
        <dbReference type="ARBA" id="ARBA00023237"/>
    </source>
</evidence>
<evidence type="ECO:0000313" key="6">
    <source>
        <dbReference type="Proteomes" id="UP000244677"/>
    </source>
</evidence>
<keyword evidence="4" id="KW-0732">Signal</keyword>
<evidence type="ECO:0008006" key="7">
    <source>
        <dbReference type="Google" id="ProtNLM"/>
    </source>
</evidence>
<dbReference type="Gene3D" id="2.40.170.20">
    <property type="entry name" value="TonB-dependent receptor, beta-barrel domain"/>
    <property type="match status" value="1"/>
</dbReference>
<feature type="signal peptide" evidence="4">
    <location>
        <begin position="1"/>
        <end position="19"/>
    </location>
</feature>
<evidence type="ECO:0000256" key="4">
    <source>
        <dbReference type="SAM" id="SignalP"/>
    </source>
</evidence>
<keyword evidence="2" id="KW-0472">Membrane</keyword>
<evidence type="ECO:0000256" key="2">
    <source>
        <dbReference type="ARBA" id="ARBA00023136"/>
    </source>
</evidence>
<reference evidence="5 6" key="1">
    <citation type="submission" date="2017-04" db="EMBL/GenBank/DDBJ databases">
        <title>Complete genome sequence of Flavobacterium kingsejong AJ004.</title>
        <authorList>
            <person name="Lee P.C."/>
        </authorList>
    </citation>
    <scope>NUCLEOTIDE SEQUENCE [LARGE SCALE GENOMIC DNA]</scope>
    <source>
        <strain evidence="5 6">AJ004</strain>
    </source>
</reference>
<comment type="subcellular location">
    <subcellularLocation>
        <location evidence="1">Cell outer membrane</location>
    </subcellularLocation>
</comment>
<dbReference type="Gene3D" id="2.60.40.1120">
    <property type="entry name" value="Carboxypeptidase-like, regulatory domain"/>
    <property type="match status" value="1"/>
</dbReference>
<dbReference type="SUPFAM" id="SSF56935">
    <property type="entry name" value="Porins"/>
    <property type="match status" value="1"/>
</dbReference>
<dbReference type="EMBL" id="CP020919">
    <property type="protein sequence ID" value="AWG24458.1"/>
    <property type="molecule type" value="Genomic_DNA"/>
</dbReference>
<dbReference type="InterPro" id="IPR036942">
    <property type="entry name" value="Beta-barrel_TonB_sf"/>
</dbReference>
<organism evidence="5 6">
    <name type="scientific">Flavobacterium kingsejongi</name>
    <dbReference type="NCBI Taxonomy" id="1678728"/>
    <lineage>
        <taxon>Bacteria</taxon>
        <taxon>Pseudomonadati</taxon>
        <taxon>Bacteroidota</taxon>
        <taxon>Flavobacteriia</taxon>
        <taxon>Flavobacteriales</taxon>
        <taxon>Flavobacteriaceae</taxon>
        <taxon>Flavobacterium</taxon>
    </lineage>
</organism>
<dbReference type="Pfam" id="PF13715">
    <property type="entry name" value="CarbopepD_reg_2"/>
    <property type="match status" value="1"/>
</dbReference>
<accession>A0A2S1LL63</accession>
<keyword evidence="6" id="KW-1185">Reference proteome</keyword>
<dbReference type="AlphaFoldDB" id="A0A2S1LL63"/>
<protein>
    <recommendedName>
        <fullName evidence="7">TonB-dependent receptor</fullName>
    </recommendedName>
</protein>
<dbReference type="RefSeq" id="WP_108736099.1">
    <property type="nucleotide sequence ID" value="NZ_CP020919.1"/>
</dbReference>
<gene>
    <name evidence="5" type="ORF">FK004_04020</name>
</gene>